<protein>
    <submittedName>
        <fullName evidence="3">Uncharacterized protein</fullName>
    </submittedName>
</protein>
<feature type="compositionally biased region" description="Low complexity" evidence="1">
    <location>
        <begin position="151"/>
        <end position="197"/>
    </location>
</feature>
<keyword evidence="2" id="KW-0732">Signal</keyword>
<accession>A0ABR4PJA2</accession>
<evidence type="ECO:0000313" key="4">
    <source>
        <dbReference type="Proteomes" id="UP001629113"/>
    </source>
</evidence>
<evidence type="ECO:0000256" key="2">
    <source>
        <dbReference type="SAM" id="SignalP"/>
    </source>
</evidence>
<dbReference type="Proteomes" id="UP001629113">
    <property type="component" value="Unassembled WGS sequence"/>
</dbReference>
<evidence type="ECO:0000313" key="3">
    <source>
        <dbReference type="EMBL" id="KAL3423066.1"/>
    </source>
</evidence>
<sequence length="275" mass="28032">MRNQKLTIVLLLAQALPFTTALSFANFQQITSILIPVQCQLAYNAQIDDCTVADFNNGCSTSCQQGLNDAASDVVDGCATVLVSETTLLGIIKGGGQIAALCPQQKSTSSRVSSTSTTKSIPLLTSSSVEASVTIPTSGGVKLSTTLATSTPPTFTTTPSSVLQPTSSSISSTLSRSSSTTASTSIESSTAVTSSSQLNTITQSSNTRQETATASRSTSASASTSTSQRSSQEQASVNSGGGSPFDITAAASDVRVESLLSVVVGAGWAFALLMR</sequence>
<dbReference type="EMBL" id="JBFCZG010000004">
    <property type="protein sequence ID" value="KAL3423066.1"/>
    <property type="molecule type" value="Genomic_DNA"/>
</dbReference>
<feature type="chain" id="PRO_5045131359" evidence="2">
    <location>
        <begin position="22"/>
        <end position="275"/>
    </location>
</feature>
<gene>
    <name evidence="3" type="ORF">PVAG01_04813</name>
</gene>
<reference evidence="3 4" key="1">
    <citation type="submission" date="2024-06" db="EMBL/GenBank/DDBJ databases">
        <title>Complete genome of Phlyctema vagabunda strain 19-DSS-EL-015.</title>
        <authorList>
            <person name="Fiorenzani C."/>
        </authorList>
    </citation>
    <scope>NUCLEOTIDE SEQUENCE [LARGE SCALE GENOMIC DNA]</scope>
    <source>
        <strain evidence="3 4">19-DSS-EL-015</strain>
    </source>
</reference>
<evidence type="ECO:0000256" key="1">
    <source>
        <dbReference type="SAM" id="MobiDB-lite"/>
    </source>
</evidence>
<name>A0ABR4PJA2_9HELO</name>
<proteinExistence type="predicted"/>
<organism evidence="3 4">
    <name type="scientific">Phlyctema vagabunda</name>
    <dbReference type="NCBI Taxonomy" id="108571"/>
    <lineage>
        <taxon>Eukaryota</taxon>
        <taxon>Fungi</taxon>
        <taxon>Dikarya</taxon>
        <taxon>Ascomycota</taxon>
        <taxon>Pezizomycotina</taxon>
        <taxon>Leotiomycetes</taxon>
        <taxon>Helotiales</taxon>
        <taxon>Dermateaceae</taxon>
        <taxon>Phlyctema</taxon>
    </lineage>
</organism>
<feature type="signal peptide" evidence="2">
    <location>
        <begin position="1"/>
        <end position="21"/>
    </location>
</feature>
<feature type="compositionally biased region" description="Low complexity" evidence="1">
    <location>
        <begin position="207"/>
        <end position="236"/>
    </location>
</feature>
<comment type="caution">
    <text evidence="3">The sequence shown here is derived from an EMBL/GenBank/DDBJ whole genome shotgun (WGS) entry which is preliminary data.</text>
</comment>
<keyword evidence="4" id="KW-1185">Reference proteome</keyword>
<feature type="region of interest" description="Disordered" evidence="1">
    <location>
        <begin position="151"/>
        <end position="243"/>
    </location>
</feature>